<reference evidence="2" key="1">
    <citation type="journal article" date="2017" name="Nature">
        <title>The genome of Chenopodium quinoa.</title>
        <authorList>
            <person name="Jarvis D.E."/>
            <person name="Ho Y.S."/>
            <person name="Lightfoot D.J."/>
            <person name="Schmoeckel S.M."/>
            <person name="Li B."/>
            <person name="Borm T.J.A."/>
            <person name="Ohyanagi H."/>
            <person name="Mineta K."/>
            <person name="Michell C.T."/>
            <person name="Saber N."/>
            <person name="Kharbatia N.M."/>
            <person name="Rupper R.R."/>
            <person name="Sharp A.R."/>
            <person name="Dally N."/>
            <person name="Boughton B.A."/>
            <person name="Woo Y.H."/>
            <person name="Gao G."/>
            <person name="Schijlen E.G.W.M."/>
            <person name="Guo X."/>
            <person name="Momin A.A."/>
            <person name="Negrao S."/>
            <person name="Al-Babili S."/>
            <person name="Gehring C."/>
            <person name="Roessner U."/>
            <person name="Jung C."/>
            <person name="Murphy K."/>
            <person name="Arold S.T."/>
            <person name="Gojobori T."/>
            <person name="van der Linden C.G."/>
            <person name="van Loo E.N."/>
            <person name="Jellen E.N."/>
            <person name="Maughan P.J."/>
            <person name="Tester M."/>
        </authorList>
    </citation>
    <scope>NUCLEOTIDE SEQUENCE [LARGE SCALE GENOMIC DNA]</scope>
    <source>
        <strain evidence="2">cv. PI 614886</strain>
    </source>
</reference>
<dbReference type="InterPro" id="IPR025114">
    <property type="entry name" value="D27-like_C"/>
</dbReference>
<dbReference type="Proteomes" id="UP000596660">
    <property type="component" value="Unplaced"/>
</dbReference>
<dbReference type="KEGG" id="cqi:110732901"/>
<dbReference type="PANTHER" id="PTHR33591:SF2">
    <property type="entry name" value="BETA-CAROTENE ISOMERASE D27"/>
    <property type="match status" value="1"/>
</dbReference>
<dbReference type="EnsemblPlants" id="AUR62024636-RA">
    <property type="protein sequence ID" value="AUR62024636-RA:cds"/>
    <property type="gene ID" value="AUR62024636"/>
</dbReference>
<dbReference type="Gramene" id="AUR62024636-RA">
    <property type="protein sequence ID" value="AUR62024636-RA:cds"/>
    <property type="gene ID" value="AUR62024636"/>
</dbReference>
<organism evidence="2 3">
    <name type="scientific">Chenopodium quinoa</name>
    <name type="common">Quinoa</name>
    <dbReference type="NCBI Taxonomy" id="63459"/>
    <lineage>
        <taxon>Eukaryota</taxon>
        <taxon>Viridiplantae</taxon>
        <taxon>Streptophyta</taxon>
        <taxon>Embryophyta</taxon>
        <taxon>Tracheophyta</taxon>
        <taxon>Spermatophyta</taxon>
        <taxon>Magnoliopsida</taxon>
        <taxon>eudicotyledons</taxon>
        <taxon>Gunneridae</taxon>
        <taxon>Pentapetalae</taxon>
        <taxon>Caryophyllales</taxon>
        <taxon>Chenopodiaceae</taxon>
        <taxon>Chenopodioideae</taxon>
        <taxon>Atripliceae</taxon>
        <taxon>Chenopodium</taxon>
    </lineage>
</organism>
<proteinExistence type="predicted"/>
<dbReference type="Pfam" id="PF13225">
    <property type="entry name" value="D27-like_C"/>
    <property type="match status" value="1"/>
</dbReference>
<dbReference type="GeneID" id="110732901"/>
<evidence type="ECO:0000259" key="1">
    <source>
        <dbReference type="Pfam" id="PF13225"/>
    </source>
</evidence>
<dbReference type="OMA" id="VMEPNFS"/>
<evidence type="ECO:0000313" key="3">
    <source>
        <dbReference type="Proteomes" id="UP000596660"/>
    </source>
</evidence>
<feature type="domain" description="Beta-carotene isomerase D27-like C-terminal" evidence="1">
    <location>
        <begin position="156"/>
        <end position="238"/>
    </location>
</feature>
<dbReference type="PANTHER" id="PTHR33591">
    <property type="entry name" value="BETA-CAROTENE ISOMERASE D27"/>
    <property type="match status" value="1"/>
</dbReference>
<dbReference type="OrthoDB" id="416096at2759"/>
<protein>
    <recommendedName>
        <fullName evidence="1">Beta-carotene isomerase D27-like C-terminal domain-containing protein</fullName>
    </recommendedName>
</protein>
<gene>
    <name evidence="2" type="primary">LOC110732901</name>
</gene>
<reference evidence="2" key="2">
    <citation type="submission" date="2021-03" db="UniProtKB">
        <authorList>
            <consortium name="EnsemblPlants"/>
        </authorList>
    </citation>
    <scope>IDENTIFICATION</scope>
</reference>
<keyword evidence="3" id="KW-1185">Reference proteome</keyword>
<dbReference type="GO" id="GO:0005506">
    <property type="term" value="F:iron ion binding"/>
    <property type="evidence" value="ECO:0007669"/>
    <property type="project" value="InterPro"/>
</dbReference>
<dbReference type="AlphaFoldDB" id="A0A803M7H1"/>
<name>A0A803M7H1_CHEQI</name>
<sequence>MQNNFYLLQYQHPPYLISHSVNQYLPIKSYSKTRNFRVFCSSSSSSKLVEDDKLRTRSEYKPNLLDGFFLDSFRKKLVEEVGWDSEKEGYDGMVELVNGLMLGRTTQQTNQAAVRILKSLFPPYLLELYQMLITPIGGGRIAAMMVARVTIFTCQWLMGPCSINTVELRDGSSCQSGVLVERCKYLEESKCVGICVNTCKIPTQTFFKDHMGIPLLMEPNFTDYSCQFKFGVTPPHTENDSALQEPCLDGCPYAAPARGGSKGINRMSKTTQCPRS</sequence>
<dbReference type="RefSeq" id="XP_021768579.1">
    <property type="nucleotide sequence ID" value="XM_021912887.1"/>
</dbReference>
<accession>A0A803M7H1</accession>
<dbReference type="InterPro" id="IPR038938">
    <property type="entry name" value="D27-like"/>
</dbReference>
<evidence type="ECO:0000313" key="2">
    <source>
        <dbReference type="EnsemblPlants" id="AUR62024636-RA:cds"/>
    </source>
</evidence>